<name>A0A0C1E4P7_9BACT</name>
<dbReference type="Pfam" id="PF00561">
    <property type="entry name" value="Abhydrolase_1"/>
    <property type="match status" value="1"/>
</dbReference>
<dbReference type="Proteomes" id="UP000031307">
    <property type="component" value="Unassembled WGS sequence"/>
</dbReference>
<proteinExistence type="predicted"/>
<protein>
    <recommendedName>
        <fullName evidence="1">AB hydrolase-1 domain-containing protein</fullName>
    </recommendedName>
</protein>
<accession>A0A0C1E4P7</accession>
<sequence length="265" mass="29816">MEVYFMIAINPYRFPESSMKFSSFQIVKDKLSVLVDYIRAFVKDLGAFVLRVVTYPFSLSDKRPKVVKEKTPILFLHGFADRSSAWIFYRWYFARKGYSVHFLNFGSPFHSIEEYGARVKEKAEQIAKESGTDQLNIVGHSMGGLVASYYATDLAPAASVKKIVTLGTPLVGTRVASLGVALRLGKCTKQMLFQSPFVLDQNQKNEASKTQFYHFAGVGDLFIQPNDSALGLNRNATHVNFRGMGHISFLYSRRALKQVLKALKA</sequence>
<reference evidence="2 3" key="1">
    <citation type="journal article" date="2014" name="Mol. Biol. Evol.">
        <title>Massive expansion of Ubiquitination-related gene families within the Chlamydiae.</title>
        <authorList>
            <person name="Domman D."/>
            <person name="Collingro A."/>
            <person name="Lagkouvardos I."/>
            <person name="Gehre L."/>
            <person name="Weinmaier T."/>
            <person name="Rattei T."/>
            <person name="Subtil A."/>
            <person name="Horn M."/>
        </authorList>
    </citation>
    <scope>NUCLEOTIDE SEQUENCE [LARGE SCALE GENOMIC DNA]</scope>
    <source>
        <strain evidence="2 3">OEW1</strain>
    </source>
</reference>
<dbReference type="InterPro" id="IPR000073">
    <property type="entry name" value="AB_hydrolase_1"/>
</dbReference>
<dbReference type="PANTHER" id="PTHR37946:SF1">
    <property type="entry name" value="SLL1969 PROTEIN"/>
    <property type="match status" value="1"/>
</dbReference>
<dbReference type="PATRIC" id="fig|83552.4.peg.2502"/>
<organism evidence="2 3">
    <name type="scientific">Parachlamydia acanthamoebae</name>
    <dbReference type="NCBI Taxonomy" id="83552"/>
    <lineage>
        <taxon>Bacteria</taxon>
        <taxon>Pseudomonadati</taxon>
        <taxon>Chlamydiota</taxon>
        <taxon>Chlamydiia</taxon>
        <taxon>Parachlamydiales</taxon>
        <taxon>Parachlamydiaceae</taxon>
        <taxon>Parachlamydia</taxon>
    </lineage>
</organism>
<evidence type="ECO:0000259" key="1">
    <source>
        <dbReference type="Pfam" id="PF00561"/>
    </source>
</evidence>
<evidence type="ECO:0000313" key="3">
    <source>
        <dbReference type="Proteomes" id="UP000031307"/>
    </source>
</evidence>
<gene>
    <name evidence="2" type="ORF">DB43_AK00220</name>
</gene>
<dbReference type="Gene3D" id="3.40.50.1820">
    <property type="entry name" value="alpha/beta hydrolase"/>
    <property type="match status" value="1"/>
</dbReference>
<dbReference type="AlphaFoldDB" id="A0A0C1E4P7"/>
<dbReference type="PANTHER" id="PTHR37946">
    <property type="entry name" value="SLL1969 PROTEIN"/>
    <property type="match status" value="1"/>
</dbReference>
<feature type="domain" description="AB hydrolase-1" evidence="1">
    <location>
        <begin position="72"/>
        <end position="192"/>
    </location>
</feature>
<comment type="caution">
    <text evidence="2">The sequence shown here is derived from an EMBL/GenBank/DDBJ whole genome shotgun (WGS) entry which is preliminary data.</text>
</comment>
<dbReference type="EMBL" id="JSAM01000121">
    <property type="protein sequence ID" value="KIA76362.1"/>
    <property type="molecule type" value="Genomic_DNA"/>
</dbReference>
<evidence type="ECO:0000313" key="2">
    <source>
        <dbReference type="EMBL" id="KIA76362.1"/>
    </source>
</evidence>
<dbReference type="SUPFAM" id="SSF53474">
    <property type="entry name" value="alpha/beta-Hydrolases"/>
    <property type="match status" value="1"/>
</dbReference>
<dbReference type="InterPro" id="IPR029058">
    <property type="entry name" value="AB_hydrolase_fold"/>
</dbReference>